<protein>
    <recommendedName>
        <fullName evidence="3">Phage tail protein</fullName>
    </recommendedName>
</protein>
<dbReference type="Proteomes" id="UP000042054">
    <property type="component" value="Unassembled WGS sequence"/>
</dbReference>
<accession>A0A0U1HUN3</accession>
<dbReference type="EMBL" id="CTKE01000013">
    <property type="protein sequence ID" value="CQI92563.1"/>
    <property type="molecule type" value="Genomic_DNA"/>
</dbReference>
<proteinExistence type="predicted"/>
<dbReference type="RefSeq" id="WP_050535141.1">
    <property type="nucleotide sequence ID" value="NZ_CTKE01000013.1"/>
</dbReference>
<evidence type="ECO:0008006" key="3">
    <source>
        <dbReference type="Google" id="ProtNLM"/>
    </source>
</evidence>
<dbReference type="AlphaFoldDB" id="A0A0U1HUN3"/>
<evidence type="ECO:0000313" key="1">
    <source>
        <dbReference type="EMBL" id="CQI92563.1"/>
    </source>
</evidence>
<name>A0A0U1HUN3_YERRO</name>
<dbReference type="Pfam" id="PF08813">
    <property type="entry name" value="Phage_tail_3"/>
    <property type="match status" value="1"/>
</dbReference>
<dbReference type="InterPro" id="IPR014918">
    <property type="entry name" value="Phage_tail_3"/>
</dbReference>
<dbReference type="Gene3D" id="4.10.410.40">
    <property type="match status" value="1"/>
</dbReference>
<organism evidence="1 2">
    <name type="scientific">Yersinia rohdei</name>
    <dbReference type="NCBI Taxonomy" id="29485"/>
    <lineage>
        <taxon>Bacteria</taxon>
        <taxon>Pseudomonadati</taxon>
        <taxon>Pseudomonadota</taxon>
        <taxon>Gammaproteobacteria</taxon>
        <taxon>Enterobacterales</taxon>
        <taxon>Yersiniaceae</taxon>
        <taxon>Yersinia</taxon>
    </lineage>
</organism>
<reference evidence="1 2" key="1">
    <citation type="submission" date="2015-03" db="EMBL/GenBank/DDBJ databases">
        <authorList>
            <person name="Murphy D."/>
        </authorList>
    </citation>
    <scope>NUCLEOTIDE SEQUENCE [LARGE SCALE GENOMIC DNA]</scope>
    <source>
        <strain evidence="1 2">68/02</strain>
    </source>
</reference>
<evidence type="ECO:0000313" key="2">
    <source>
        <dbReference type="Proteomes" id="UP000042054"/>
    </source>
</evidence>
<dbReference type="OrthoDB" id="6629296at2"/>
<sequence length="153" mass="16358">MAFDIFSGSNISVELGKAGSTVSTQFNVIPEVAAFPSTGGESAIINVKSFGSVYDRKLVGTRSQPDISLTVNWLPDDTQHIALLAAAENQERVQLRVTYFENASKSTGYYTVLNGFISKDTITGDKDSVVTREFTFSVDGAPVKTGLLPVAGE</sequence>
<gene>
    <name evidence="1" type="ORF">ERS008555_02698</name>
</gene>